<keyword evidence="1" id="KW-0812">Transmembrane</keyword>
<evidence type="ECO:0000256" key="1">
    <source>
        <dbReference type="SAM" id="Phobius"/>
    </source>
</evidence>
<keyword evidence="3" id="KW-1185">Reference proteome</keyword>
<dbReference type="InterPro" id="IPR021257">
    <property type="entry name" value="DUF2809"/>
</dbReference>
<keyword evidence="1" id="KW-0472">Membrane</keyword>
<dbReference type="Pfam" id="PF10990">
    <property type="entry name" value="DUF2809"/>
    <property type="match status" value="1"/>
</dbReference>
<feature type="transmembrane region" description="Helical" evidence="1">
    <location>
        <begin position="21"/>
        <end position="40"/>
    </location>
</feature>
<reference evidence="2 3" key="1">
    <citation type="submission" date="2019-03" db="EMBL/GenBank/DDBJ databases">
        <title>Genomics of glacier-inhabiting Cryobacterium strains.</title>
        <authorList>
            <person name="Liu Q."/>
            <person name="Xin Y.-H."/>
        </authorList>
    </citation>
    <scope>NUCLEOTIDE SEQUENCE [LARGE SCALE GENOMIC DNA]</scope>
    <source>
        <strain evidence="2 3">TMT1-23-1</strain>
    </source>
</reference>
<keyword evidence="1" id="KW-1133">Transmembrane helix</keyword>
<feature type="transmembrane region" description="Helical" evidence="1">
    <location>
        <begin position="76"/>
        <end position="95"/>
    </location>
</feature>
<proteinExistence type="predicted"/>
<organism evidence="2 3">
    <name type="scientific">Cryobacterium sinapicolor</name>
    <dbReference type="NCBI Taxonomy" id="1259236"/>
    <lineage>
        <taxon>Bacteria</taxon>
        <taxon>Bacillati</taxon>
        <taxon>Actinomycetota</taxon>
        <taxon>Actinomycetes</taxon>
        <taxon>Micrococcales</taxon>
        <taxon>Microbacteriaceae</taxon>
        <taxon>Cryobacterium</taxon>
    </lineage>
</organism>
<protein>
    <submittedName>
        <fullName evidence="2">DUF2809 domain-containing protein</fullName>
    </submittedName>
</protein>
<evidence type="ECO:0000313" key="2">
    <source>
        <dbReference type="EMBL" id="TFC96478.1"/>
    </source>
</evidence>
<feature type="transmembrane region" description="Helical" evidence="1">
    <location>
        <begin position="115"/>
        <end position="132"/>
    </location>
</feature>
<gene>
    <name evidence="2" type="ORF">E3T28_12555</name>
</gene>
<dbReference type="Proteomes" id="UP000297853">
    <property type="component" value="Unassembled WGS sequence"/>
</dbReference>
<comment type="caution">
    <text evidence="2">The sequence shown here is derived from an EMBL/GenBank/DDBJ whole genome shotgun (WGS) entry which is preliminary data.</text>
</comment>
<feature type="transmembrane region" description="Helical" evidence="1">
    <location>
        <begin position="46"/>
        <end position="64"/>
    </location>
</feature>
<sequence length="136" mass="13713">MSGRRRGEPGSAVGKRSRIGIVVAGAVVTVAGLVVSTSVAGAAGDVGGGMLYAVLVYLGVLFVAPRSRPLVTAATAFGLCALIEFAQLTGAPAALAEWFPPIRMVLGTTFVATDLVAYLSGVIAVGAVDAAARRRR</sequence>
<dbReference type="RefSeq" id="WP_134431764.1">
    <property type="nucleotide sequence ID" value="NZ_SOGQ01000064.1"/>
</dbReference>
<name>A0ABY2IXT9_9MICO</name>
<evidence type="ECO:0000313" key="3">
    <source>
        <dbReference type="Proteomes" id="UP000297853"/>
    </source>
</evidence>
<dbReference type="EMBL" id="SOGQ01000064">
    <property type="protein sequence ID" value="TFC96478.1"/>
    <property type="molecule type" value="Genomic_DNA"/>
</dbReference>
<accession>A0ABY2IXT9</accession>